<dbReference type="SUPFAM" id="SSF46785">
    <property type="entry name" value="Winged helix' DNA-binding domain"/>
    <property type="match status" value="1"/>
</dbReference>
<dbReference type="InterPro" id="IPR036390">
    <property type="entry name" value="WH_DNA-bd_sf"/>
</dbReference>
<keyword evidence="4" id="KW-0804">Transcription</keyword>
<dbReference type="RefSeq" id="WP_053175295.1">
    <property type="nucleotide sequence ID" value="NZ_LFYT02000014.1"/>
</dbReference>
<evidence type="ECO:0000256" key="2">
    <source>
        <dbReference type="ARBA" id="ARBA00023125"/>
    </source>
</evidence>
<organism evidence="6 7">
    <name type="scientific">Limnohabitans planktonicus II-D5</name>
    <dbReference type="NCBI Taxonomy" id="1293045"/>
    <lineage>
        <taxon>Bacteria</taxon>
        <taxon>Pseudomonadati</taxon>
        <taxon>Pseudomonadota</taxon>
        <taxon>Betaproteobacteria</taxon>
        <taxon>Burkholderiales</taxon>
        <taxon>Comamonadaceae</taxon>
        <taxon>Limnohabitans</taxon>
    </lineage>
</organism>
<evidence type="ECO:0000313" key="6">
    <source>
        <dbReference type="EMBL" id="PVE42484.1"/>
    </source>
</evidence>
<dbReference type="InterPro" id="IPR019888">
    <property type="entry name" value="Tscrpt_reg_AsnC-like"/>
</dbReference>
<dbReference type="EMBL" id="LFYT02000014">
    <property type="protein sequence ID" value="PVE42484.1"/>
    <property type="molecule type" value="Genomic_DNA"/>
</dbReference>
<dbReference type="GO" id="GO:0006355">
    <property type="term" value="P:regulation of DNA-templated transcription"/>
    <property type="evidence" value="ECO:0007669"/>
    <property type="project" value="UniProtKB-ARBA"/>
</dbReference>
<evidence type="ECO:0000256" key="1">
    <source>
        <dbReference type="ARBA" id="ARBA00023015"/>
    </source>
</evidence>
<dbReference type="GO" id="GO:0043200">
    <property type="term" value="P:response to amino acid"/>
    <property type="evidence" value="ECO:0007669"/>
    <property type="project" value="TreeGrafter"/>
</dbReference>
<evidence type="ECO:0000256" key="3">
    <source>
        <dbReference type="ARBA" id="ARBA00023159"/>
    </source>
</evidence>
<keyword evidence="2" id="KW-0238">DNA-binding</keyword>
<evidence type="ECO:0000256" key="4">
    <source>
        <dbReference type="ARBA" id="ARBA00023163"/>
    </source>
</evidence>
<dbReference type="InterPro" id="IPR019887">
    <property type="entry name" value="Tscrpt_reg_AsnC/Lrp_C"/>
</dbReference>
<dbReference type="PROSITE" id="PS50956">
    <property type="entry name" value="HTH_ASNC_2"/>
    <property type="match status" value="1"/>
</dbReference>
<dbReference type="InterPro" id="IPR000485">
    <property type="entry name" value="AsnC-type_HTH_dom"/>
</dbReference>
<dbReference type="CDD" id="cd00090">
    <property type="entry name" value="HTH_ARSR"/>
    <property type="match status" value="1"/>
</dbReference>
<dbReference type="Gene3D" id="3.30.70.920">
    <property type="match status" value="1"/>
</dbReference>
<keyword evidence="3" id="KW-0010">Activator</keyword>
<dbReference type="STRING" id="1293045.H663_16515"/>
<feature type="domain" description="HTH asnC-type" evidence="5">
    <location>
        <begin position="4"/>
        <end position="65"/>
    </location>
</feature>
<dbReference type="InterPro" id="IPR011008">
    <property type="entry name" value="Dimeric_a/b-barrel"/>
</dbReference>
<dbReference type="GO" id="GO:0005829">
    <property type="term" value="C:cytosol"/>
    <property type="evidence" value="ECO:0007669"/>
    <property type="project" value="TreeGrafter"/>
</dbReference>
<protein>
    <submittedName>
        <fullName evidence="6">Transcriptional regulator</fullName>
    </submittedName>
</protein>
<dbReference type="SMART" id="SM00344">
    <property type="entry name" value="HTH_ASNC"/>
    <property type="match status" value="1"/>
</dbReference>
<dbReference type="InterPro" id="IPR019885">
    <property type="entry name" value="Tscrpt_reg_HTH_AsnC-type_CS"/>
</dbReference>
<dbReference type="Gene3D" id="1.10.10.10">
    <property type="entry name" value="Winged helix-like DNA-binding domain superfamily/Winged helix DNA-binding domain"/>
    <property type="match status" value="1"/>
</dbReference>
<accession>A0A2T7UCU9</accession>
<dbReference type="PRINTS" id="PR00033">
    <property type="entry name" value="HTHASNC"/>
</dbReference>
<dbReference type="PROSITE" id="PS00519">
    <property type="entry name" value="HTH_ASNC_1"/>
    <property type="match status" value="1"/>
</dbReference>
<evidence type="ECO:0000313" key="7">
    <source>
        <dbReference type="Proteomes" id="UP000037507"/>
    </source>
</evidence>
<dbReference type="FunFam" id="1.10.10.10:FF:000186">
    <property type="entry name" value="AsnC family transcriptional regulator"/>
    <property type="match status" value="1"/>
</dbReference>
<evidence type="ECO:0000259" key="5">
    <source>
        <dbReference type="PROSITE" id="PS50956"/>
    </source>
</evidence>
<dbReference type="OrthoDB" id="8526125at2"/>
<dbReference type="Proteomes" id="UP000037507">
    <property type="component" value="Unassembled WGS sequence"/>
</dbReference>
<dbReference type="Pfam" id="PF01037">
    <property type="entry name" value="AsnC_trans_reg"/>
    <property type="match status" value="1"/>
</dbReference>
<dbReference type="PANTHER" id="PTHR30154:SF0">
    <property type="entry name" value="LEUCINE-RESPONSIVE REGULATORY PROTEIN"/>
    <property type="match status" value="1"/>
</dbReference>
<gene>
    <name evidence="6" type="ORF">H663_012245</name>
</gene>
<reference evidence="6" key="1">
    <citation type="submission" date="2017-04" db="EMBL/GenBank/DDBJ databases">
        <title>Unexpected and diverse lifestyles within the genus Limnohabitans.</title>
        <authorList>
            <person name="Kasalicky V."/>
            <person name="Mehrshad M."/>
            <person name="Andrei S.-A."/>
            <person name="Salcher M."/>
            <person name="Kratochvilova H."/>
            <person name="Simek K."/>
            <person name="Ghai R."/>
        </authorList>
    </citation>
    <scope>NUCLEOTIDE SEQUENCE [LARGE SCALE GENOMIC DNA]</scope>
    <source>
        <strain evidence="6">II-D5</strain>
    </source>
</reference>
<dbReference type="SUPFAM" id="SSF54909">
    <property type="entry name" value="Dimeric alpha+beta barrel"/>
    <property type="match status" value="1"/>
</dbReference>
<name>A0A2T7UCU9_9BURK</name>
<dbReference type="PANTHER" id="PTHR30154">
    <property type="entry name" value="LEUCINE-RESPONSIVE REGULATORY PROTEIN"/>
    <property type="match status" value="1"/>
</dbReference>
<dbReference type="AlphaFoldDB" id="A0A2T7UCU9"/>
<proteinExistence type="predicted"/>
<dbReference type="InterPro" id="IPR011991">
    <property type="entry name" value="ArsR-like_HTH"/>
</dbReference>
<keyword evidence="7" id="KW-1185">Reference proteome</keyword>
<comment type="caution">
    <text evidence="6">The sequence shown here is derived from an EMBL/GenBank/DDBJ whole genome shotgun (WGS) entry which is preliminary data.</text>
</comment>
<sequence length="155" mass="17423">MSEPDRIDLKILDLLQRNGRMSVTEVGEQVGLSTSPCSERIKRLERQGLITGYHARVDAAALGKPLLVFIEITLSQKSPQVFETVRREVGLMPDVLECHLVSGSFDYLVKARLRAMNDYRELLGTILNKIPVPAQSNSYVVMEEIKESTVLPLDR</sequence>
<keyword evidence="1" id="KW-0805">Transcription regulation</keyword>
<dbReference type="GO" id="GO:0043565">
    <property type="term" value="F:sequence-specific DNA binding"/>
    <property type="evidence" value="ECO:0007669"/>
    <property type="project" value="InterPro"/>
</dbReference>
<dbReference type="InterPro" id="IPR036388">
    <property type="entry name" value="WH-like_DNA-bd_sf"/>
</dbReference>
<dbReference type="Pfam" id="PF13412">
    <property type="entry name" value="HTH_24"/>
    <property type="match status" value="1"/>
</dbReference>